<organism evidence="9 10">
    <name type="scientific">Terrimicrobium sacchariphilum</name>
    <dbReference type="NCBI Taxonomy" id="690879"/>
    <lineage>
        <taxon>Bacteria</taxon>
        <taxon>Pseudomonadati</taxon>
        <taxon>Verrucomicrobiota</taxon>
        <taxon>Terrimicrobiia</taxon>
        <taxon>Terrimicrobiales</taxon>
        <taxon>Terrimicrobiaceae</taxon>
        <taxon>Terrimicrobium</taxon>
    </lineage>
</organism>
<feature type="domain" description="Type II secretion system protein GspF" evidence="8">
    <location>
        <begin position="25"/>
        <end position="139"/>
    </location>
</feature>
<dbReference type="Pfam" id="PF00482">
    <property type="entry name" value="T2SSF"/>
    <property type="match status" value="2"/>
</dbReference>
<dbReference type="AlphaFoldDB" id="A0A146GAY2"/>
<keyword evidence="3" id="KW-1003">Cell membrane</keyword>
<dbReference type="Gene3D" id="1.20.81.30">
    <property type="entry name" value="Type II secretion system (T2SS), domain F"/>
    <property type="match status" value="2"/>
</dbReference>
<evidence type="ECO:0000256" key="3">
    <source>
        <dbReference type="ARBA" id="ARBA00022475"/>
    </source>
</evidence>
<keyword evidence="4 7" id="KW-0812">Transmembrane</keyword>
<evidence type="ECO:0000256" key="7">
    <source>
        <dbReference type="SAM" id="Phobius"/>
    </source>
</evidence>
<feature type="transmembrane region" description="Helical" evidence="7">
    <location>
        <begin position="119"/>
        <end position="140"/>
    </location>
</feature>
<feature type="transmembrane region" description="Helical" evidence="7">
    <location>
        <begin position="307"/>
        <end position="325"/>
    </location>
</feature>
<comment type="similarity">
    <text evidence="2">Belongs to the GSP F family.</text>
</comment>
<dbReference type="InParanoid" id="A0A146GAY2"/>
<gene>
    <name evidence="9" type="ORF">TSACC_22368</name>
</gene>
<name>A0A146GAY2_TERSA</name>
<sequence>MALRHILRNSACVQLSFRLKEQLFHELAQLAQSGFSFLGALEVMGRNPASRLSAAARLIHSNWRSSVSDALVASGFPARDAIIVEVGEKSGRLEEVFRELSVHYAELDAARRMLVMRSAYPLVVFHAGVILLSIPLAIVSGGWSHYLAMVVPTLGVFYVIIVGLWLLWKWLRKKLAGDTQLAKAFQCVPFLGRAFSTWSAWSFASVAAISIRAGGGFLEAFFSAGQACGNALMATASQNVVHRVATGTANLGEAFRTEPGMPEELVRAVETGEAAGKLDEELSRASSRFQKAALDQLNLISSWTPKVFYAFVVVFVGWQMIHMAGELRDSFSNVLEN</sequence>
<dbReference type="GO" id="GO:0005886">
    <property type="term" value="C:plasma membrane"/>
    <property type="evidence" value="ECO:0007669"/>
    <property type="project" value="UniProtKB-SubCell"/>
</dbReference>
<dbReference type="STRING" id="690879.TSACC_22368"/>
<keyword evidence="5 7" id="KW-1133">Transmembrane helix</keyword>
<dbReference type="InterPro" id="IPR003004">
    <property type="entry name" value="GspF/PilC"/>
</dbReference>
<comment type="subcellular location">
    <subcellularLocation>
        <location evidence="1">Cell membrane</location>
        <topology evidence="1">Multi-pass membrane protein</topology>
    </subcellularLocation>
</comment>
<feature type="domain" description="Type II secretion system protein GspF" evidence="8">
    <location>
        <begin position="203"/>
        <end position="321"/>
    </location>
</feature>
<keyword evidence="10" id="KW-1185">Reference proteome</keyword>
<evidence type="ECO:0000313" key="10">
    <source>
        <dbReference type="Proteomes" id="UP000076023"/>
    </source>
</evidence>
<comment type="caution">
    <text evidence="9">The sequence shown here is derived from an EMBL/GenBank/DDBJ whole genome shotgun (WGS) entry which is preliminary data.</text>
</comment>
<dbReference type="OrthoDB" id="211600at2"/>
<evidence type="ECO:0000256" key="4">
    <source>
        <dbReference type="ARBA" id="ARBA00022692"/>
    </source>
</evidence>
<protein>
    <submittedName>
        <fullName evidence="9">Type II secretory pathway, component PulF</fullName>
    </submittedName>
</protein>
<evidence type="ECO:0000256" key="5">
    <source>
        <dbReference type="ARBA" id="ARBA00022989"/>
    </source>
</evidence>
<dbReference type="Proteomes" id="UP000076023">
    <property type="component" value="Unassembled WGS sequence"/>
</dbReference>
<evidence type="ECO:0000313" key="9">
    <source>
        <dbReference type="EMBL" id="GAT33947.1"/>
    </source>
</evidence>
<dbReference type="InterPro" id="IPR042094">
    <property type="entry name" value="T2SS_GspF_sf"/>
</dbReference>
<evidence type="ECO:0000256" key="1">
    <source>
        <dbReference type="ARBA" id="ARBA00004651"/>
    </source>
</evidence>
<dbReference type="PANTHER" id="PTHR30012:SF0">
    <property type="entry name" value="TYPE II SECRETION SYSTEM PROTEIN F-RELATED"/>
    <property type="match status" value="1"/>
</dbReference>
<keyword evidence="6 7" id="KW-0472">Membrane</keyword>
<reference evidence="10" key="1">
    <citation type="journal article" date="2017" name="Genome Announc.">
        <title>Draft Genome Sequence of Terrimicrobium sacchariphilum NM-5T, a Facultative Anaerobic Soil Bacterium of the Class Spartobacteria.</title>
        <authorList>
            <person name="Qiu Y.L."/>
            <person name="Tourlousse D.M."/>
            <person name="Matsuura N."/>
            <person name="Ohashi A."/>
            <person name="Sekiguchi Y."/>
        </authorList>
    </citation>
    <scope>NUCLEOTIDE SEQUENCE [LARGE SCALE GENOMIC DNA]</scope>
    <source>
        <strain evidence="10">NM-5</strain>
    </source>
</reference>
<feature type="transmembrane region" description="Helical" evidence="7">
    <location>
        <begin position="146"/>
        <end position="168"/>
    </location>
</feature>
<dbReference type="InterPro" id="IPR018076">
    <property type="entry name" value="T2SS_GspF_dom"/>
</dbReference>
<proteinExistence type="inferred from homology"/>
<dbReference type="PANTHER" id="PTHR30012">
    <property type="entry name" value="GENERAL SECRETION PATHWAY PROTEIN"/>
    <property type="match status" value="1"/>
</dbReference>
<dbReference type="EMBL" id="BDCO01000002">
    <property type="protein sequence ID" value="GAT33947.1"/>
    <property type="molecule type" value="Genomic_DNA"/>
</dbReference>
<evidence type="ECO:0000259" key="8">
    <source>
        <dbReference type="Pfam" id="PF00482"/>
    </source>
</evidence>
<accession>A0A146GAY2</accession>
<evidence type="ECO:0000256" key="6">
    <source>
        <dbReference type="ARBA" id="ARBA00023136"/>
    </source>
</evidence>
<evidence type="ECO:0000256" key="2">
    <source>
        <dbReference type="ARBA" id="ARBA00005745"/>
    </source>
</evidence>